<dbReference type="RefSeq" id="WP_183413281.1">
    <property type="nucleotide sequence ID" value="NZ_JACHYB010000001.1"/>
</dbReference>
<dbReference type="AlphaFoldDB" id="A0A7W5H1E9"/>
<name>A0A7W5H1E9_9PORP</name>
<sequence>MATKLVKDYNPLPGGSVQMGFPASLNYPIGDDFLLADAKTFCAGIPSLLADANLYLADAKTFCEGLQFP</sequence>
<dbReference type="Proteomes" id="UP000544222">
    <property type="component" value="Unassembled WGS sequence"/>
</dbReference>
<organism evidence="1 2">
    <name type="scientific">Microbacter margulisiae</name>
    <dbReference type="NCBI Taxonomy" id="1350067"/>
    <lineage>
        <taxon>Bacteria</taxon>
        <taxon>Pseudomonadati</taxon>
        <taxon>Bacteroidota</taxon>
        <taxon>Bacteroidia</taxon>
        <taxon>Bacteroidales</taxon>
        <taxon>Porphyromonadaceae</taxon>
        <taxon>Microbacter</taxon>
    </lineage>
</organism>
<reference evidence="1 2" key="1">
    <citation type="submission" date="2020-08" db="EMBL/GenBank/DDBJ databases">
        <title>Genomic Encyclopedia of Type Strains, Phase IV (KMG-IV): sequencing the most valuable type-strain genomes for metagenomic binning, comparative biology and taxonomic classification.</title>
        <authorList>
            <person name="Goeker M."/>
        </authorList>
    </citation>
    <scope>NUCLEOTIDE SEQUENCE [LARGE SCALE GENOMIC DNA]</scope>
    <source>
        <strain evidence="1 2">DSM 27471</strain>
    </source>
</reference>
<protein>
    <submittedName>
        <fullName evidence="1">Uncharacterized protein</fullName>
    </submittedName>
</protein>
<evidence type="ECO:0000313" key="1">
    <source>
        <dbReference type="EMBL" id="MBB3187518.1"/>
    </source>
</evidence>
<comment type="caution">
    <text evidence="1">The sequence shown here is derived from an EMBL/GenBank/DDBJ whole genome shotgun (WGS) entry which is preliminary data.</text>
</comment>
<keyword evidence="2" id="KW-1185">Reference proteome</keyword>
<accession>A0A7W5H1E9</accession>
<proteinExistence type="predicted"/>
<evidence type="ECO:0000313" key="2">
    <source>
        <dbReference type="Proteomes" id="UP000544222"/>
    </source>
</evidence>
<dbReference type="EMBL" id="JACHYB010000001">
    <property type="protein sequence ID" value="MBB3187518.1"/>
    <property type="molecule type" value="Genomic_DNA"/>
</dbReference>
<gene>
    <name evidence="1" type="ORF">FHX64_001681</name>
</gene>